<dbReference type="InterPro" id="IPR009061">
    <property type="entry name" value="DNA-bd_dom_put_sf"/>
</dbReference>
<accession>A0A1M5ZXC3</accession>
<dbReference type="Pfam" id="PF12728">
    <property type="entry name" value="HTH_17"/>
    <property type="match status" value="1"/>
</dbReference>
<dbReference type="Proteomes" id="UP000184335">
    <property type="component" value="Unassembled WGS sequence"/>
</dbReference>
<dbReference type="STRING" id="1118202.SAMN05443429_1014"/>
<dbReference type="PANTHER" id="PTHR34585">
    <property type="match status" value="1"/>
</dbReference>
<dbReference type="AlphaFoldDB" id="A0A1M5ZXC3"/>
<name>A0A1M5ZXC3_9FLAO</name>
<dbReference type="RefSeq" id="WP_073177093.1">
    <property type="nucleotide sequence ID" value="NZ_FQYI01000001.1"/>
</dbReference>
<proteinExistence type="predicted"/>
<organism evidence="2 3">
    <name type="scientific">Cruoricaptor ignavus</name>
    <dbReference type="NCBI Taxonomy" id="1118202"/>
    <lineage>
        <taxon>Bacteria</taxon>
        <taxon>Pseudomonadati</taxon>
        <taxon>Bacteroidota</taxon>
        <taxon>Flavobacteriia</taxon>
        <taxon>Flavobacteriales</taxon>
        <taxon>Weeksellaceae</taxon>
        <taxon>Cruoricaptor</taxon>
    </lineage>
</organism>
<dbReference type="PANTHER" id="PTHR34585:SF22">
    <property type="entry name" value="HELIX-TURN-HELIX DOMAIN-CONTAINING PROTEIN"/>
    <property type="match status" value="1"/>
</dbReference>
<dbReference type="InterPro" id="IPR041657">
    <property type="entry name" value="HTH_17"/>
</dbReference>
<dbReference type="EMBL" id="FQYI01000001">
    <property type="protein sequence ID" value="SHI28818.1"/>
    <property type="molecule type" value="Genomic_DNA"/>
</dbReference>
<evidence type="ECO:0000313" key="3">
    <source>
        <dbReference type="Proteomes" id="UP000184335"/>
    </source>
</evidence>
<evidence type="ECO:0000259" key="1">
    <source>
        <dbReference type="Pfam" id="PF12728"/>
    </source>
</evidence>
<keyword evidence="3" id="KW-1185">Reference proteome</keyword>
<protein>
    <submittedName>
        <fullName evidence="2">Helix-turn-helix domain-containing protein</fullName>
    </submittedName>
</protein>
<gene>
    <name evidence="2" type="ORF">SAMN05443429_1014</name>
</gene>
<reference evidence="2 3" key="1">
    <citation type="submission" date="2016-11" db="EMBL/GenBank/DDBJ databases">
        <authorList>
            <person name="Jaros S."/>
            <person name="Januszkiewicz K."/>
            <person name="Wedrychowicz H."/>
        </authorList>
    </citation>
    <scope>NUCLEOTIDE SEQUENCE [LARGE SCALE GENOMIC DNA]</scope>
    <source>
        <strain evidence="2 3">DSM 25479</strain>
    </source>
</reference>
<evidence type="ECO:0000313" key="2">
    <source>
        <dbReference type="EMBL" id="SHI28818.1"/>
    </source>
</evidence>
<feature type="domain" description="Helix-turn-helix" evidence="1">
    <location>
        <begin position="36"/>
        <end position="84"/>
    </location>
</feature>
<dbReference type="SUPFAM" id="SSF46955">
    <property type="entry name" value="Putative DNA-binding domain"/>
    <property type="match status" value="1"/>
</dbReference>
<sequence length="92" mass="10821">MAVDLITREDFEAFKKEMMDIITVHLNSRITHQKLWLRSSEVKEILKVSSGTLQNLRIKGKLRYSKIGGTLYYDYRDIDRMLEESKNPGMIL</sequence>
<dbReference type="OrthoDB" id="1524679at2"/>